<protein>
    <submittedName>
        <fullName evidence="3">Uncharacterized protein</fullName>
    </submittedName>
</protein>
<dbReference type="Proteomes" id="UP000887540">
    <property type="component" value="Unplaced"/>
</dbReference>
<evidence type="ECO:0000313" key="2">
    <source>
        <dbReference type="Proteomes" id="UP000887540"/>
    </source>
</evidence>
<evidence type="ECO:0000313" key="3">
    <source>
        <dbReference type="WBParaSite" id="ACRNAN_scaffold6247.g14719.t1"/>
    </source>
</evidence>
<keyword evidence="2" id="KW-1185">Reference proteome</keyword>
<dbReference type="SUPFAM" id="SSF51445">
    <property type="entry name" value="(Trans)glycosidases"/>
    <property type="match status" value="1"/>
</dbReference>
<dbReference type="AlphaFoldDB" id="A0A914E7L8"/>
<sequence length="252" mass="27607">MKTSFSLFLAFFNLLHSSHADLGFQIGIGSPILNDDQLNCISNKDNLYLIVPAYDPSGQVDSNGIQTLTNTFDLEGLGVYPYITPCFSNCQNGLISATDQIHSALDAIVGIGGSIEFGYINVGSSQPWPSDQKKNQQFIIDMFIAAAKSPYYFSFGIMTSYSSWSTIVGMNFNLSSIPGSGFNITTSDLLWVNWNGVQPSIHQFAGGITSDSCVPGVNVAYNFFPNDGFKKINQNKEAKSKIHRNKRRGKSH</sequence>
<keyword evidence="1" id="KW-0732">Signal</keyword>
<feature type="chain" id="PRO_5037157759" evidence="1">
    <location>
        <begin position="21"/>
        <end position="252"/>
    </location>
</feature>
<feature type="signal peptide" evidence="1">
    <location>
        <begin position="1"/>
        <end position="20"/>
    </location>
</feature>
<name>A0A914E7L8_9BILA</name>
<evidence type="ECO:0000256" key="1">
    <source>
        <dbReference type="SAM" id="SignalP"/>
    </source>
</evidence>
<organism evidence="2 3">
    <name type="scientific">Acrobeloides nanus</name>
    <dbReference type="NCBI Taxonomy" id="290746"/>
    <lineage>
        <taxon>Eukaryota</taxon>
        <taxon>Metazoa</taxon>
        <taxon>Ecdysozoa</taxon>
        <taxon>Nematoda</taxon>
        <taxon>Chromadorea</taxon>
        <taxon>Rhabditida</taxon>
        <taxon>Tylenchina</taxon>
        <taxon>Cephalobomorpha</taxon>
        <taxon>Cephaloboidea</taxon>
        <taxon>Cephalobidae</taxon>
        <taxon>Acrobeloides</taxon>
    </lineage>
</organism>
<proteinExistence type="predicted"/>
<dbReference type="PANTHER" id="PTHR23208:SF36">
    <property type="entry name" value="LYSOZYME-RELATED"/>
    <property type="match status" value="1"/>
</dbReference>
<dbReference type="InterPro" id="IPR051595">
    <property type="entry name" value="GH25_Enzymes"/>
</dbReference>
<accession>A0A914E7L8</accession>
<dbReference type="GO" id="GO:0007165">
    <property type="term" value="P:signal transduction"/>
    <property type="evidence" value="ECO:0007669"/>
    <property type="project" value="TreeGrafter"/>
</dbReference>
<reference evidence="3" key="1">
    <citation type="submission" date="2022-11" db="UniProtKB">
        <authorList>
            <consortium name="WormBaseParasite"/>
        </authorList>
    </citation>
    <scope>IDENTIFICATION</scope>
</reference>
<dbReference type="InterPro" id="IPR017853">
    <property type="entry name" value="GH"/>
</dbReference>
<dbReference type="WBParaSite" id="ACRNAN_scaffold6247.g14719.t1">
    <property type="protein sequence ID" value="ACRNAN_scaffold6247.g14719.t1"/>
    <property type="gene ID" value="ACRNAN_scaffold6247.g14719"/>
</dbReference>
<dbReference type="PANTHER" id="PTHR23208">
    <property type="entry name" value="LYSOZYME PROTEIN"/>
    <property type="match status" value="1"/>
</dbReference>